<evidence type="ECO:0000313" key="5">
    <source>
        <dbReference type="EnsemblPlants" id="AUR62013438-RA:cds"/>
    </source>
</evidence>
<dbReference type="Pfam" id="PF12143">
    <property type="entry name" value="PPO1_KFDV"/>
    <property type="match status" value="1"/>
</dbReference>
<evidence type="ECO:0000256" key="2">
    <source>
        <dbReference type="ARBA" id="ARBA00022784"/>
    </source>
</evidence>
<dbReference type="GO" id="GO:0004097">
    <property type="term" value="F:catechol oxidase activity"/>
    <property type="evidence" value="ECO:0007669"/>
    <property type="project" value="InterPro"/>
</dbReference>
<evidence type="ECO:0000256" key="1">
    <source>
        <dbReference type="ARBA" id="ARBA00022723"/>
    </source>
</evidence>
<dbReference type="OMA" id="CEDITID"/>
<sequence length="226" mass="25597">MHCQMVSNAKNPTLFFGRAYRAGDELPIGSGTIELMPHNVVHNWTGDPTQPNGEDMGIFNAAARDSIFYAHHANVDRMWVLWKTLGGKRKDIEDSDWPNSSKIKQDKLLSVAKRREDSTSGITLPRTLDSTIRTRFIKFDVYINEEDDHPKRKSRVNAEYVECFVSLPHKQHKTKDRNKKTCLTIGLTDLIEDQGVDGDDNSDVIFVPRAGLDAVVIIDVKIEFIS</sequence>
<dbReference type="InterPro" id="IPR050316">
    <property type="entry name" value="Tyrosinase/Hemocyanin"/>
</dbReference>
<keyword evidence="6" id="KW-1185">Reference proteome</keyword>
<reference evidence="5" key="1">
    <citation type="journal article" date="2017" name="Nature">
        <title>The genome of Chenopodium quinoa.</title>
        <authorList>
            <person name="Jarvis D.E."/>
            <person name="Ho Y.S."/>
            <person name="Lightfoot D.J."/>
            <person name="Schmoeckel S.M."/>
            <person name="Li B."/>
            <person name="Borm T.J.A."/>
            <person name="Ohyanagi H."/>
            <person name="Mineta K."/>
            <person name="Michell C.T."/>
            <person name="Saber N."/>
            <person name="Kharbatia N.M."/>
            <person name="Rupper R.R."/>
            <person name="Sharp A.R."/>
            <person name="Dally N."/>
            <person name="Boughton B.A."/>
            <person name="Woo Y.H."/>
            <person name="Gao G."/>
            <person name="Schijlen E.G.W.M."/>
            <person name="Guo X."/>
            <person name="Momin A.A."/>
            <person name="Negrao S."/>
            <person name="Al-Babili S."/>
            <person name="Gehring C."/>
            <person name="Roessner U."/>
            <person name="Jung C."/>
            <person name="Murphy K."/>
            <person name="Arold S.T."/>
            <person name="Gojobori T."/>
            <person name="van der Linden C.G."/>
            <person name="van Loo E.N."/>
            <person name="Jellen E.N."/>
            <person name="Maughan P.J."/>
            <person name="Tester M."/>
        </authorList>
    </citation>
    <scope>NUCLEOTIDE SEQUENCE [LARGE SCALE GENOMIC DNA]</scope>
    <source>
        <strain evidence="5">cv. PI 614886</strain>
    </source>
</reference>
<dbReference type="AlphaFoldDB" id="A0A803LHJ1"/>
<name>A0A803LHJ1_CHEQI</name>
<proteinExistence type="predicted"/>
<dbReference type="SUPFAM" id="SSF48056">
    <property type="entry name" value="Di-copper centre-containing domain"/>
    <property type="match status" value="1"/>
</dbReference>
<dbReference type="Proteomes" id="UP000596660">
    <property type="component" value="Unplaced"/>
</dbReference>
<keyword evidence="2" id="KW-0883">Thioether bond</keyword>
<dbReference type="Gramene" id="AUR62013438-RA">
    <property type="protein sequence ID" value="AUR62013438-RA:cds"/>
    <property type="gene ID" value="AUR62013438"/>
</dbReference>
<dbReference type="InterPro" id="IPR002227">
    <property type="entry name" value="Tyrosinase_Cu-bd"/>
</dbReference>
<reference evidence="5" key="2">
    <citation type="submission" date="2021-03" db="UniProtKB">
        <authorList>
            <consortium name="EnsemblPlants"/>
        </authorList>
    </citation>
    <scope>IDENTIFICATION</scope>
</reference>
<protein>
    <recommendedName>
        <fullName evidence="7">Polyphenol oxidase</fullName>
    </recommendedName>
</protein>
<dbReference type="EnsemblPlants" id="AUR62013438-RA">
    <property type="protein sequence ID" value="AUR62013438-RA:cds"/>
    <property type="gene ID" value="AUR62013438"/>
</dbReference>
<evidence type="ECO:0008006" key="7">
    <source>
        <dbReference type="Google" id="ProtNLM"/>
    </source>
</evidence>
<dbReference type="PRINTS" id="PR00092">
    <property type="entry name" value="TYROSINASE"/>
</dbReference>
<dbReference type="InterPro" id="IPR008922">
    <property type="entry name" value="Di-copper_centre_dom_sf"/>
</dbReference>
<organism evidence="5 6">
    <name type="scientific">Chenopodium quinoa</name>
    <name type="common">Quinoa</name>
    <dbReference type="NCBI Taxonomy" id="63459"/>
    <lineage>
        <taxon>Eukaryota</taxon>
        <taxon>Viridiplantae</taxon>
        <taxon>Streptophyta</taxon>
        <taxon>Embryophyta</taxon>
        <taxon>Tracheophyta</taxon>
        <taxon>Spermatophyta</taxon>
        <taxon>Magnoliopsida</taxon>
        <taxon>eudicotyledons</taxon>
        <taxon>Gunneridae</taxon>
        <taxon>Pentapetalae</taxon>
        <taxon>Caryophyllales</taxon>
        <taxon>Chenopodiaceae</taxon>
        <taxon>Chenopodioideae</taxon>
        <taxon>Atripliceae</taxon>
        <taxon>Chenopodium</taxon>
    </lineage>
</organism>
<feature type="domain" description="Tyrosinase copper-binding" evidence="3">
    <location>
        <begin position="30"/>
        <end position="84"/>
    </location>
</feature>
<evidence type="ECO:0000313" key="6">
    <source>
        <dbReference type="Proteomes" id="UP000596660"/>
    </source>
</evidence>
<dbReference type="Pfam" id="PF00264">
    <property type="entry name" value="Tyrosinase"/>
    <property type="match status" value="1"/>
</dbReference>
<dbReference type="InterPro" id="IPR022740">
    <property type="entry name" value="Polyphenol_oxidase_C"/>
</dbReference>
<evidence type="ECO:0000259" key="3">
    <source>
        <dbReference type="Pfam" id="PF00264"/>
    </source>
</evidence>
<dbReference type="PANTHER" id="PTHR11474">
    <property type="entry name" value="TYROSINASE FAMILY MEMBER"/>
    <property type="match status" value="1"/>
</dbReference>
<dbReference type="Gene3D" id="1.10.1280.10">
    <property type="entry name" value="Di-copper center containing domain from catechol oxidase"/>
    <property type="match status" value="1"/>
</dbReference>
<accession>A0A803LHJ1</accession>
<dbReference type="GO" id="GO:0046872">
    <property type="term" value="F:metal ion binding"/>
    <property type="evidence" value="ECO:0007669"/>
    <property type="project" value="UniProtKB-KW"/>
</dbReference>
<dbReference type="PANTHER" id="PTHR11474:SF95">
    <property type="entry name" value="POLYPHENOL OXIDASE, CHLOROPLASTIC-LIKE"/>
    <property type="match status" value="1"/>
</dbReference>
<keyword evidence="1" id="KW-0479">Metal-binding</keyword>
<evidence type="ECO:0000259" key="4">
    <source>
        <dbReference type="Pfam" id="PF12143"/>
    </source>
</evidence>
<feature type="domain" description="Polyphenol oxidase C-terminal" evidence="4">
    <location>
        <begin position="134"/>
        <end position="224"/>
    </location>
</feature>